<dbReference type="Proteomes" id="UP000060699">
    <property type="component" value="Chromosome"/>
</dbReference>
<evidence type="ECO:0000313" key="3">
    <source>
        <dbReference type="EMBL" id="ALV09122.1"/>
    </source>
</evidence>
<organism evidence="3 4">
    <name type="scientific">Roseateles depolymerans</name>
    <dbReference type="NCBI Taxonomy" id="76731"/>
    <lineage>
        <taxon>Bacteria</taxon>
        <taxon>Pseudomonadati</taxon>
        <taxon>Pseudomonadota</taxon>
        <taxon>Betaproteobacteria</taxon>
        <taxon>Burkholderiales</taxon>
        <taxon>Sphaerotilaceae</taxon>
        <taxon>Roseateles</taxon>
    </lineage>
</organism>
<feature type="signal peptide" evidence="2">
    <location>
        <begin position="1"/>
        <end position="30"/>
    </location>
</feature>
<dbReference type="KEGG" id="rdp:RD2015_4681"/>
<name>A0A0U3LRQ8_9BURK</name>
<feature type="compositionally biased region" description="Gly residues" evidence="1">
    <location>
        <begin position="254"/>
        <end position="281"/>
    </location>
</feature>
<evidence type="ECO:0000256" key="2">
    <source>
        <dbReference type="SAM" id="SignalP"/>
    </source>
</evidence>
<evidence type="ECO:0000313" key="4">
    <source>
        <dbReference type="Proteomes" id="UP000060699"/>
    </source>
</evidence>
<reference evidence="3 4" key="1">
    <citation type="submission" date="2015-12" db="EMBL/GenBank/DDBJ databases">
        <title>Complete genome of Roseateles depolymerans KCTC 42856.</title>
        <authorList>
            <person name="Kim K.M."/>
        </authorList>
    </citation>
    <scope>NUCLEOTIDE SEQUENCE [LARGE SCALE GENOMIC DNA]</scope>
    <source>
        <strain evidence="3 4">KCTC 42856</strain>
    </source>
</reference>
<dbReference type="OrthoDB" id="5943at2"/>
<feature type="region of interest" description="Disordered" evidence="1">
    <location>
        <begin position="254"/>
        <end position="299"/>
    </location>
</feature>
<keyword evidence="4" id="KW-1185">Reference proteome</keyword>
<proteinExistence type="predicted"/>
<sequence precursor="true">MKTFSTPAVLARLSPLALATALLLPLSASAHMTWLLPNTANVTGRDGVVSVDAAVSEDLFNFERALKLDTLRITGPNGQSLDADNRSSARHRESFDVKLPQDGTYRISNVSQSLMGTYKQGTETKRFRSTPATFSKDVPADAEITSLTLMTNRQQTFVSKEEPGKVQFAPEGQGLELLPLGPVTDLSHGDKTRFRLLLDGKPAADVAVKVLRDGNRYRYKLGEVSLKTDAQGEFTVSWAEPGRYWVGASAGANAGGPAGPAGQGGPGAQGGAAGPGAGGNAGAPAAAGANRGTRDAPLQRAAVSATFEVLPK</sequence>
<evidence type="ECO:0000256" key="1">
    <source>
        <dbReference type="SAM" id="MobiDB-lite"/>
    </source>
</evidence>
<protein>
    <submittedName>
        <fullName evidence="3">ABC-type transport system, periplasmic component</fullName>
    </submittedName>
</protein>
<dbReference type="STRING" id="76731.RD2015_4681"/>
<dbReference type="AlphaFoldDB" id="A0A0U3LRQ8"/>
<dbReference type="Pfam" id="PF10670">
    <property type="entry name" value="DUF4198"/>
    <property type="match status" value="1"/>
</dbReference>
<keyword evidence="2" id="KW-0732">Signal</keyword>
<dbReference type="RefSeq" id="WP_058936952.1">
    <property type="nucleotide sequence ID" value="NZ_CP013729.1"/>
</dbReference>
<dbReference type="EMBL" id="CP013729">
    <property type="protein sequence ID" value="ALV09122.1"/>
    <property type="molecule type" value="Genomic_DNA"/>
</dbReference>
<feature type="chain" id="PRO_5044280452" evidence="2">
    <location>
        <begin position="31"/>
        <end position="312"/>
    </location>
</feature>
<dbReference type="InterPro" id="IPR019613">
    <property type="entry name" value="DUF4198"/>
</dbReference>
<gene>
    <name evidence="3" type="ORF">RD2015_4681</name>
</gene>
<accession>A0A0U3LRQ8</accession>
<dbReference type="PATRIC" id="fig|76731.3.peg.4796"/>